<dbReference type="SUPFAM" id="SSF51735">
    <property type="entry name" value="NAD(P)-binding Rossmann-fold domains"/>
    <property type="match status" value="1"/>
</dbReference>
<keyword evidence="16" id="KW-0378">Hydrolase</keyword>
<dbReference type="EC" id="1.5.1.15" evidence="12"/>
<dbReference type="InterPro" id="IPR020631">
    <property type="entry name" value="THF_DH/CycHdrlase_NAD-bd_dom"/>
</dbReference>
<dbReference type="GO" id="GO:0006164">
    <property type="term" value="P:purine nucleotide biosynthetic process"/>
    <property type="evidence" value="ECO:0007669"/>
    <property type="project" value="UniProtKB-KW"/>
</dbReference>
<dbReference type="Pfam" id="PF00763">
    <property type="entry name" value="THF_DHG_CYH"/>
    <property type="match status" value="1"/>
</dbReference>
<dbReference type="FunFam" id="3.40.50.720:FF:000255">
    <property type="entry name" value="Methylenetetrahydrofolate dehydrogenase"/>
    <property type="match status" value="1"/>
</dbReference>
<keyword evidence="4" id="KW-0963">Cytoplasm</keyword>
<dbReference type="Pfam" id="PF02882">
    <property type="entry name" value="THF_DHG_CYH_C"/>
    <property type="match status" value="1"/>
</dbReference>
<evidence type="ECO:0000256" key="2">
    <source>
        <dbReference type="ARBA" id="ARBA00004496"/>
    </source>
</evidence>
<keyword evidence="6" id="KW-0658">Purine biosynthesis</keyword>
<sequence>MDPNSASNNNSTGTVAPASNAMPCRTILASTIAKPYVQELADGLAVLGRQPKLVGFLANDDPAARMYADWSGKTCSEIGFDYELRVVDKDVLEEAIVDANEDDNVDGIMIYFPVFGGGQDQYLQQVLSKDKDVEGLSHLYVQNLYHNTRYLDPETKMQKSILPCTPLANVKILEYLGVYNPILPYGNRLFGRTITVVNRSEIVGRPLAALLANDGATVYSVDITGIQKFTRGEGIKLIKHHVAEVDLSLQEVAALSDVIITGVPSKQYKFPTEFIKEGAVCVNFSSEKNFNPEIKAKASLYVPSIGKVTIAMLLRNLLRLINNKQVRLSKTHV</sequence>
<evidence type="ECO:0000256" key="4">
    <source>
        <dbReference type="ARBA" id="ARBA00022490"/>
    </source>
</evidence>
<proteinExistence type="inferred from homology"/>
<evidence type="ECO:0000256" key="9">
    <source>
        <dbReference type="ARBA" id="ARBA00023242"/>
    </source>
</evidence>
<keyword evidence="7" id="KW-0560">Oxidoreductase</keyword>
<dbReference type="InterPro" id="IPR046346">
    <property type="entry name" value="Aminoacid_DH-like_N_sf"/>
</dbReference>
<feature type="domain" description="Tetrahydrofolate dehydrogenase/cyclohydrolase catalytic" evidence="14">
    <location>
        <begin position="29"/>
        <end position="134"/>
    </location>
</feature>
<feature type="domain" description="Tetrahydrofolate dehydrogenase/cyclohydrolase NAD(P)-binding" evidence="15">
    <location>
        <begin position="163"/>
        <end position="224"/>
    </location>
</feature>
<dbReference type="GO" id="GO:0005829">
    <property type="term" value="C:cytosol"/>
    <property type="evidence" value="ECO:0007669"/>
    <property type="project" value="TreeGrafter"/>
</dbReference>
<dbReference type="PANTHER" id="PTHR48099">
    <property type="entry name" value="C-1-TETRAHYDROFOLATE SYNTHASE, CYTOPLASMIC-RELATED"/>
    <property type="match status" value="1"/>
</dbReference>
<comment type="function">
    <text evidence="10">Catalyzes oxidation of cytoplasmic one-carbon units for purine biosynthesis.</text>
</comment>
<gene>
    <name evidence="16" type="ORF">NADFUDRAFT_45527</name>
</gene>
<evidence type="ECO:0000259" key="15">
    <source>
        <dbReference type="Pfam" id="PF02882"/>
    </source>
</evidence>
<evidence type="ECO:0000256" key="12">
    <source>
        <dbReference type="ARBA" id="ARBA00066980"/>
    </source>
</evidence>
<name>A0A1E3PR53_9ASCO</name>
<dbReference type="PRINTS" id="PR00085">
    <property type="entry name" value="THFDHDRGNASE"/>
</dbReference>
<evidence type="ECO:0000259" key="14">
    <source>
        <dbReference type="Pfam" id="PF00763"/>
    </source>
</evidence>
<evidence type="ECO:0000256" key="5">
    <source>
        <dbReference type="ARBA" id="ARBA00022563"/>
    </source>
</evidence>
<evidence type="ECO:0000256" key="8">
    <source>
        <dbReference type="ARBA" id="ARBA00023027"/>
    </source>
</evidence>
<keyword evidence="8" id="KW-0520">NAD</keyword>
<dbReference type="FunFam" id="3.40.50.10860:FF:000012">
    <property type="entry name" value="Methylenetetrahydrofolate dehydrogenase [NAD(+)]"/>
    <property type="match status" value="1"/>
</dbReference>
<evidence type="ECO:0000256" key="11">
    <source>
        <dbReference type="ARBA" id="ARBA00061364"/>
    </source>
</evidence>
<comment type="similarity">
    <text evidence="11">Belongs to the tetrahydrofolate dehydrogenase/cyclohydrolase family.</text>
</comment>
<dbReference type="Proteomes" id="UP000095009">
    <property type="component" value="Unassembled WGS sequence"/>
</dbReference>
<dbReference type="InterPro" id="IPR035812">
    <property type="entry name" value="m-THF_DH_NAD-bd"/>
</dbReference>
<dbReference type="GO" id="GO:0016787">
    <property type="term" value="F:hydrolase activity"/>
    <property type="evidence" value="ECO:0007669"/>
    <property type="project" value="UniProtKB-KW"/>
</dbReference>
<dbReference type="Gene3D" id="3.40.50.720">
    <property type="entry name" value="NAD(P)-binding Rossmann-like Domain"/>
    <property type="match status" value="1"/>
</dbReference>
<dbReference type="SUPFAM" id="SSF53223">
    <property type="entry name" value="Aminoacid dehydrogenase-like, N-terminal domain"/>
    <property type="match status" value="1"/>
</dbReference>
<comment type="subcellular location">
    <subcellularLocation>
        <location evidence="2">Cytoplasm</location>
    </subcellularLocation>
    <subcellularLocation>
        <location evidence="1">Nucleus</location>
    </subcellularLocation>
</comment>
<dbReference type="InterPro" id="IPR020630">
    <property type="entry name" value="THF_DH/CycHdrlase_cat_dom"/>
</dbReference>
<dbReference type="GO" id="GO:0005634">
    <property type="term" value="C:nucleus"/>
    <property type="evidence" value="ECO:0007669"/>
    <property type="project" value="UniProtKB-SubCell"/>
</dbReference>
<evidence type="ECO:0000256" key="10">
    <source>
        <dbReference type="ARBA" id="ARBA00053076"/>
    </source>
</evidence>
<dbReference type="GO" id="GO:0006730">
    <property type="term" value="P:one-carbon metabolic process"/>
    <property type="evidence" value="ECO:0007669"/>
    <property type="project" value="UniProtKB-KW"/>
</dbReference>
<accession>A0A1E3PR53</accession>
<protein>
    <recommendedName>
        <fullName evidence="13">Methylenetetrahydrofolate dehydrogenase [NAD(+)]</fullName>
        <ecNumber evidence="12">1.5.1.15</ecNumber>
    </recommendedName>
</protein>
<dbReference type="PANTHER" id="PTHR48099:SF3">
    <property type="entry name" value="METHYLENETETRAHYDROFOLATE DEHYDROGENASE [NAD(+)]"/>
    <property type="match status" value="1"/>
</dbReference>
<dbReference type="GO" id="GO:0009113">
    <property type="term" value="P:purine nucleobase biosynthetic process"/>
    <property type="evidence" value="ECO:0007669"/>
    <property type="project" value="TreeGrafter"/>
</dbReference>
<evidence type="ECO:0000256" key="3">
    <source>
        <dbReference type="ARBA" id="ARBA00011738"/>
    </source>
</evidence>
<dbReference type="InterPro" id="IPR036291">
    <property type="entry name" value="NAD(P)-bd_dom_sf"/>
</dbReference>
<evidence type="ECO:0000313" key="17">
    <source>
        <dbReference type="Proteomes" id="UP000095009"/>
    </source>
</evidence>
<organism evidence="16 17">
    <name type="scientific">Nadsonia fulvescens var. elongata DSM 6958</name>
    <dbReference type="NCBI Taxonomy" id="857566"/>
    <lineage>
        <taxon>Eukaryota</taxon>
        <taxon>Fungi</taxon>
        <taxon>Dikarya</taxon>
        <taxon>Ascomycota</taxon>
        <taxon>Saccharomycotina</taxon>
        <taxon>Dipodascomycetes</taxon>
        <taxon>Dipodascales</taxon>
        <taxon>Dipodascales incertae sedis</taxon>
        <taxon>Nadsonia</taxon>
    </lineage>
</organism>
<dbReference type="GO" id="GO:0004488">
    <property type="term" value="F:methylenetetrahydrofolate dehydrogenase (NADP+) activity"/>
    <property type="evidence" value="ECO:0007669"/>
    <property type="project" value="InterPro"/>
</dbReference>
<evidence type="ECO:0000256" key="13">
    <source>
        <dbReference type="ARBA" id="ARBA00074830"/>
    </source>
</evidence>
<dbReference type="Gene3D" id="3.40.50.10860">
    <property type="entry name" value="Leucine Dehydrogenase, chain A, domain 1"/>
    <property type="match status" value="1"/>
</dbReference>
<comment type="subunit">
    <text evidence="3">Homodimer.</text>
</comment>
<evidence type="ECO:0000313" key="16">
    <source>
        <dbReference type="EMBL" id="ODQ67422.1"/>
    </source>
</evidence>
<dbReference type="OrthoDB" id="41403at2759"/>
<evidence type="ECO:0000256" key="7">
    <source>
        <dbReference type="ARBA" id="ARBA00023002"/>
    </source>
</evidence>
<dbReference type="InterPro" id="IPR000672">
    <property type="entry name" value="THF_DH/CycHdrlase"/>
</dbReference>
<keyword evidence="17" id="KW-1185">Reference proteome</keyword>
<dbReference type="AlphaFoldDB" id="A0A1E3PR53"/>
<reference evidence="16 17" key="1">
    <citation type="journal article" date="2016" name="Proc. Natl. Acad. Sci. U.S.A.">
        <title>Comparative genomics of biotechnologically important yeasts.</title>
        <authorList>
            <person name="Riley R."/>
            <person name="Haridas S."/>
            <person name="Wolfe K.H."/>
            <person name="Lopes M.R."/>
            <person name="Hittinger C.T."/>
            <person name="Goeker M."/>
            <person name="Salamov A.A."/>
            <person name="Wisecaver J.H."/>
            <person name="Long T.M."/>
            <person name="Calvey C.H."/>
            <person name="Aerts A.L."/>
            <person name="Barry K.W."/>
            <person name="Choi C."/>
            <person name="Clum A."/>
            <person name="Coughlan A.Y."/>
            <person name="Deshpande S."/>
            <person name="Douglass A.P."/>
            <person name="Hanson S.J."/>
            <person name="Klenk H.-P."/>
            <person name="LaButti K.M."/>
            <person name="Lapidus A."/>
            <person name="Lindquist E.A."/>
            <person name="Lipzen A.M."/>
            <person name="Meier-Kolthoff J.P."/>
            <person name="Ohm R.A."/>
            <person name="Otillar R.P."/>
            <person name="Pangilinan J.L."/>
            <person name="Peng Y."/>
            <person name="Rokas A."/>
            <person name="Rosa C.A."/>
            <person name="Scheuner C."/>
            <person name="Sibirny A.A."/>
            <person name="Slot J.C."/>
            <person name="Stielow J.B."/>
            <person name="Sun H."/>
            <person name="Kurtzman C.P."/>
            <person name="Blackwell M."/>
            <person name="Grigoriev I.V."/>
            <person name="Jeffries T.W."/>
        </authorList>
    </citation>
    <scope>NUCLEOTIDE SEQUENCE [LARGE SCALE GENOMIC DNA]</scope>
    <source>
        <strain evidence="16 17">DSM 6958</strain>
    </source>
</reference>
<keyword evidence="9" id="KW-0539">Nucleus</keyword>
<dbReference type="CDD" id="cd01079">
    <property type="entry name" value="NAD_bind_m-THF_DH"/>
    <property type="match status" value="1"/>
</dbReference>
<evidence type="ECO:0000256" key="6">
    <source>
        <dbReference type="ARBA" id="ARBA00022755"/>
    </source>
</evidence>
<dbReference type="STRING" id="857566.A0A1E3PR53"/>
<dbReference type="EMBL" id="KV454407">
    <property type="protein sequence ID" value="ODQ67422.1"/>
    <property type="molecule type" value="Genomic_DNA"/>
</dbReference>
<evidence type="ECO:0000256" key="1">
    <source>
        <dbReference type="ARBA" id="ARBA00004123"/>
    </source>
</evidence>
<keyword evidence="5" id="KW-0554">One-carbon metabolism</keyword>
<dbReference type="GO" id="GO:0004487">
    <property type="term" value="F:methylenetetrahydrofolate dehydrogenase (NAD+) activity"/>
    <property type="evidence" value="ECO:0007669"/>
    <property type="project" value="UniProtKB-EC"/>
</dbReference>